<evidence type="ECO:0000313" key="2">
    <source>
        <dbReference type="EMBL" id="GJT77081.1"/>
    </source>
</evidence>
<organism evidence="2 3">
    <name type="scientific">Tanacetum coccineum</name>
    <dbReference type="NCBI Taxonomy" id="301880"/>
    <lineage>
        <taxon>Eukaryota</taxon>
        <taxon>Viridiplantae</taxon>
        <taxon>Streptophyta</taxon>
        <taxon>Embryophyta</taxon>
        <taxon>Tracheophyta</taxon>
        <taxon>Spermatophyta</taxon>
        <taxon>Magnoliopsida</taxon>
        <taxon>eudicotyledons</taxon>
        <taxon>Gunneridae</taxon>
        <taxon>Pentapetalae</taxon>
        <taxon>asterids</taxon>
        <taxon>campanulids</taxon>
        <taxon>Asterales</taxon>
        <taxon>Asteraceae</taxon>
        <taxon>Asteroideae</taxon>
        <taxon>Anthemideae</taxon>
        <taxon>Anthemidinae</taxon>
        <taxon>Tanacetum</taxon>
    </lineage>
</organism>
<reference evidence="2" key="1">
    <citation type="journal article" date="2022" name="Int. J. Mol. Sci.">
        <title>Draft Genome of Tanacetum Coccineum: Genomic Comparison of Closely Related Tanacetum-Family Plants.</title>
        <authorList>
            <person name="Yamashiro T."/>
            <person name="Shiraishi A."/>
            <person name="Nakayama K."/>
            <person name="Satake H."/>
        </authorList>
    </citation>
    <scope>NUCLEOTIDE SEQUENCE</scope>
</reference>
<sequence length="254" mass="26974">MISGLAMPVGSMFGILNDGRLGDDLGVGLGDSCITTCGCGMMCVMGGLIIGLGSNDGGNECGGLGTNENKDSSRVGGLDGLDVGSGNWKKSSGELLYANVLNFNMNTYQYSAPENESCPQDSWHYLLCHVASKVVSVGCREKQALVDNIDDWQETLLGNKNIVLVGNRLGYRWWQGIAMGGAARFEGICRLDLYHIVTRVASLVFVLLLVGFVMVIDIDNGRGGFDFDLRCCLGDVSFGVSGEKLSLGFANGSQ</sequence>
<keyword evidence="1" id="KW-1133">Transmembrane helix</keyword>
<keyword evidence="3" id="KW-1185">Reference proteome</keyword>
<proteinExistence type="predicted"/>
<feature type="transmembrane region" description="Helical" evidence="1">
    <location>
        <begin position="193"/>
        <end position="216"/>
    </location>
</feature>
<reference evidence="2" key="2">
    <citation type="submission" date="2022-01" db="EMBL/GenBank/DDBJ databases">
        <authorList>
            <person name="Yamashiro T."/>
            <person name="Shiraishi A."/>
            <person name="Satake H."/>
            <person name="Nakayama K."/>
        </authorList>
    </citation>
    <scope>NUCLEOTIDE SEQUENCE</scope>
</reference>
<evidence type="ECO:0000256" key="1">
    <source>
        <dbReference type="SAM" id="Phobius"/>
    </source>
</evidence>
<dbReference type="Proteomes" id="UP001151760">
    <property type="component" value="Unassembled WGS sequence"/>
</dbReference>
<gene>
    <name evidence="2" type="ORF">Tco_1043806</name>
</gene>
<accession>A0ABQ5GPD1</accession>
<comment type="caution">
    <text evidence="2">The sequence shown here is derived from an EMBL/GenBank/DDBJ whole genome shotgun (WGS) entry which is preliminary data.</text>
</comment>
<evidence type="ECO:0000313" key="3">
    <source>
        <dbReference type="Proteomes" id="UP001151760"/>
    </source>
</evidence>
<dbReference type="EMBL" id="BQNB010018681">
    <property type="protein sequence ID" value="GJT77081.1"/>
    <property type="molecule type" value="Genomic_DNA"/>
</dbReference>
<protein>
    <submittedName>
        <fullName evidence="2">Uncharacterized protein</fullName>
    </submittedName>
</protein>
<keyword evidence="1" id="KW-0812">Transmembrane</keyword>
<keyword evidence="1" id="KW-0472">Membrane</keyword>
<name>A0ABQ5GPD1_9ASTR</name>